<sequence>MSALVSAVLATALAVAVPLGEEAHRPADGAAAVVDLGVEECAWDVNDRGVVVTTTHVVRDGHVLGLPGGLTSARFVNDRGQVAGEVDGRAAFWDGRRLWLVGTLSPDHVLSYVTGLSERGELVGTSSAPGGEPAAFRWRRGVMTPLVGLGGRTDANDVNDRGQVVGAAWLDGTQHAVRWEADGRLVRLPGLGDGSGSSLATAVDSDGRAAGYSYVAAGTADMRPVRWSRSGAVTDVGPGGGALGLVADLNDRGRAIGSISMPGAGQQAFVQDRGATMRLVPTGAGTTILTAVNGGGLAAGCVLTDDGERAVLWR</sequence>
<evidence type="ECO:0000313" key="1">
    <source>
        <dbReference type="EMBL" id="QCB92992.1"/>
    </source>
</evidence>
<proteinExistence type="predicted"/>
<evidence type="ECO:0008006" key="3">
    <source>
        <dbReference type="Google" id="ProtNLM"/>
    </source>
</evidence>
<protein>
    <recommendedName>
        <fullName evidence="3">HAF repeat-containing protein</fullName>
    </recommendedName>
</protein>
<dbReference type="EMBL" id="CP039291">
    <property type="protein sequence ID" value="QCB92992.1"/>
    <property type="molecule type" value="Genomic_DNA"/>
</dbReference>
<organism evidence="1 2">
    <name type="scientific">Cellulomonas shaoxiangyii</name>
    <dbReference type="NCBI Taxonomy" id="2566013"/>
    <lineage>
        <taxon>Bacteria</taxon>
        <taxon>Bacillati</taxon>
        <taxon>Actinomycetota</taxon>
        <taxon>Actinomycetes</taxon>
        <taxon>Micrococcales</taxon>
        <taxon>Cellulomonadaceae</taxon>
        <taxon>Cellulomonas</taxon>
    </lineage>
</organism>
<dbReference type="KEGG" id="celz:E5225_04905"/>
<keyword evidence="2" id="KW-1185">Reference proteome</keyword>
<accession>A0A4P7SGA4</accession>
<dbReference type="OrthoDB" id="3985792at2"/>
<dbReference type="Proteomes" id="UP000296469">
    <property type="component" value="Chromosome"/>
</dbReference>
<evidence type="ECO:0000313" key="2">
    <source>
        <dbReference type="Proteomes" id="UP000296469"/>
    </source>
</evidence>
<gene>
    <name evidence="1" type="ORF">E5225_04905</name>
</gene>
<reference evidence="1 2" key="1">
    <citation type="submission" date="2019-04" db="EMBL/GenBank/DDBJ databases">
        <title>Isolation and identification of Cellulomonas shaoxiangyii sp. Nov. isolated from feces of the Tibetan antelopes (Pantholops hodgsonii) in the Qinghai-Tibet plateau of China.</title>
        <authorList>
            <person name="Tian Z."/>
        </authorList>
    </citation>
    <scope>NUCLEOTIDE SEQUENCE [LARGE SCALE GENOMIC DNA]</scope>
    <source>
        <strain evidence="1 2">Z28</strain>
    </source>
</reference>
<name>A0A4P7SGA4_9CELL</name>
<dbReference type="AlphaFoldDB" id="A0A4P7SGA4"/>
<dbReference type="RefSeq" id="WP_135972891.1">
    <property type="nucleotide sequence ID" value="NZ_CP039291.1"/>
</dbReference>